<protein>
    <submittedName>
        <fullName evidence="1">Uncharacterized protein</fullName>
    </submittedName>
</protein>
<comment type="caution">
    <text evidence="1">The sequence shown here is derived from an EMBL/GenBank/DDBJ whole genome shotgun (WGS) entry which is preliminary data.</text>
</comment>
<evidence type="ECO:0000313" key="1">
    <source>
        <dbReference type="EMBL" id="KAI0040013.1"/>
    </source>
</evidence>
<keyword evidence="2" id="KW-1185">Reference proteome</keyword>
<reference evidence="1" key="1">
    <citation type="submission" date="2021-02" db="EMBL/GenBank/DDBJ databases">
        <authorList>
            <consortium name="DOE Joint Genome Institute"/>
            <person name="Ahrendt S."/>
            <person name="Looney B.P."/>
            <person name="Miyauchi S."/>
            <person name="Morin E."/>
            <person name="Drula E."/>
            <person name="Courty P.E."/>
            <person name="Chicoki N."/>
            <person name="Fauchery L."/>
            <person name="Kohler A."/>
            <person name="Kuo A."/>
            <person name="Labutti K."/>
            <person name="Pangilinan J."/>
            <person name="Lipzen A."/>
            <person name="Riley R."/>
            <person name="Andreopoulos W."/>
            <person name="He G."/>
            <person name="Johnson J."/>
            <person name="Barry K.W."/>
            <person name="Grigoriev I.V."/>
            <person name="Nagy L."/>
            <person name="Hibbett D."/>
            <person name="Henrissat B."/>
            <person name="Matheny P.B."/>
            <person name="Labbe J."/>
            <person name="Martin F."/>
        </authorList>
    </citation>
    <scope>NUCLEOTIDE SEQUENCE</scope>
    <source>
        <strain evidence="1">FP105234-sp</strain>
    </source>
</reference>
<reference evidence="1" key="2">
    <citation type="journal article" date="2022" name="New Phytol.">
        <title>Evolutionary transition to the ectomycorrhizal habit in the genomes of a hyperdiverse lineage of mushroom-forming fungi.</title>
        <authorList>
            <person name="Looney B."/>
            <person name="Miyauchi S."/>
            <person name="Morin E."/>
            <person name="Drula E."/>
            <person name="Courty P.E."/>
            <person name="Kohler A."/>
            <person name="Kuo A."/>
            <person name="LaButti K."/>
            <person name="Pangilinan J."/>
            <person name="Lipzen A."/>
            <person name="Riley R."/>
            <person name="Andreopoulos W."/>
            <person name="He G."/>
            <person name="Johnson J."/>
            <person name="Nolan M."/>
            <person name="Tritt A."/>
            <person name="Barry K.W."/>
            <person name="Grigoriev I.V."/>
            <person name="Nagy L.G."/>
            <person name="Hibbett D."/>
            <person name="Henrissat B."/>
            <person name="Matheny P.B."/>
            <person name="Labbe J."/>
            <person name="Martin F.M."/>
        </authorList>
    </citation>
    <scope>NUCLEOTIDE SEQUENCE</scope>
    <source>
        <strain evidence="1">FP105234-sp</strain>
    </source>
</reference>
<gene>
    <name evidence="1" type="ORF">FA95DRAFT_952079</name>
</gene>
<name>A0ACB8R8X1_9AGAM</name>
<dbReference type="EMBL" id="MU276237">
    <property type="protein sequence ID" value="KAI0040013.1"/>
    <property type="molecule type" value="Genomic_DNA"/>
</dbReference>
<evidence type="ECO:0000313" key="2">
    <source>
        <dbReference type="Proteomes" id="UP000814033"/>
    </source>
</evidence>
<sequence length="226" mass="24732">MRRRARGAGIVRTVDSPALPDADTLSAMTSSCYSMLPTSPQRLRITLSPVGRVLAQHDCGTIRFPTRVAPGPRPIVHHPSIHPSIHIGRSSCISLSRRAEEWAGAVLAAAPPGSCAPRQHERHVRVEIPRLSNILWAPRAYTVPNVLPDESRPARPPIQLDRRGYTAMYLHARNDRYTDRTAASVHARHGTVIGLDVDCNCSVAKTPSAGWPCDDAGRAWRPLEAC</sequence>
<proteinExistence type="predicted"/>
<dbReference type="Proteomes" id="UP000814033">
    <property type="component" value="Unassembled WGS sequence"/>
</dbReference>
<organism evidence="1 2">
    <name type="scientific">Auriscalpium vulgare</name>
    <dbReference type="NCBI Taxonomy" id="40419"/>
    <lineage>
        <taxon>Eukaryota</taxon>
        <taxon>Fungi</taxon>
        <taxon>Dikarya</taxon>
        <taxon>Basidiomycota</taxon>
        <taxon>Agaricomycotina</taxon>
        <taxon>Agaricomycetes</taxon>
        <taxon>Russulales</taxon>
        <taxon>Auriscalpiaceae</taxon>
        <taxon>Auriscalpium</taxon>
    </lineage>
</organism>
<accession>A0ACB8R8X1</accession>